<dbReference type="GO" id="GO:0016491">
    <property type="term" value="F:oxidoreductase activity"/>
    <property type="evidence" value="ECO:0007669"/>
    <property type="project" value="InterPro"/>
</dbReference>
<sequence>MTSVHGTRSFGRGGLRVGPLSFGAAAIGNLFTAVDDAAATEAVRAAAGAGIDYFDTAPHYGLGLSERRLGAALGDRGDVVISTKVGRLLRPAAGAPSADSEGFAVDADVERVWDFSRDGVLRSIEASLERLGRDRIDVVYVHDPDEHFAAAMDGAFPALDELRRQGVIASYGAGMNQSAMLTRFVRETDLDAVLIAGRYTVLDRSAADDLLPACLERDVSVAAGGVFNSGVSASVEPRPGATYDYAPAPPTVLDRARRLAAVCRAHGTTLPHAAVHFPLRHPAVRTVLLGMRSAEEVRTDLDLLAAPPPDALWADLEAAL</sequence>
<evidence type="ECO:0000313" key="2">
    <source>
        <dbReference type="EMBL" id="TWS29940.1"/>
    </source>
</evidence>
<dbReference type="SUPFAM" id="SSF51430">
    <property type="entry name" value="NAD(P)-linked oxidoreductase"/>
    <property type="match status" value="1"/>
</dbReference>
<dbReference type="InterPro" id="IPR023210">
    <property type="entry name" value="NADP_OxRdtase_dom"/>
</dbReference>
<dbReference type="InterPro" id="IPR020471">
    <property type="entry name" value="AKR"/>
</dbReference>
<protein>
    <submittedName>
        <fullName evidence="2">Aldo/keto reductase</fullName>
    </submittedName>
</protein>
<name>A0A5C5S592_9ACTN</name>
<evidence type="ECO:0000259" key="1">
    <source>
        <dbReference type="Pfam" id="PF00248"/>
    </source>
</evidence>
<dbReference type="Proteomes" id="UP000319375">
    <property type="component" value="Unassembled WGS sequence"/>
</dbReference>
<dbReference type="Gene3D" id="3.20.20.100">
    <property type="entry name" value="NADP-dependent oxidoreductase domain"/>
    <property type="match status" value="1"/>
</dbReference>
<dbReference type="Pfam" id="PF00248">
    <property type="entry name" value="Aldo_ket_red"/>
    <property type="match status" value="1"/>
</dbReference>
<organism evidence="2 3">
    <name type="scientific">Tsukamurella conjunctivitidis</name>
    <dbReference type="NCBI Taxonomy" id="2592068"/>
    <lineage>
        <taxon>Bacteria</taxon>
        <taxon>Bacillati</taxon>
        <taxon>Actinomycetota</taxon>
        <taxon>Actinomycetes</taxon>
        <taxon>Mycobacteriales</taxon>
        <taxon>Tsukamurellaceae</taxon>
        <taxon>Tsukamurella</taxon>
    </lineage>
</organism>
<evidence type="ECO:0000313" key="3">
    <source>
        <dbReference type="Proteomes" id="UP000319375"/>
    </source>
</evidence>
<feature type="domain" description="NADP-dependent oxidoreductase" evidence="1">
    <location>
        <begin position="19"/>
        <end position="318"/>
    </location>
</feature>
<dbReference type="OrthoDB" id="9768851at2"/>
<dbReference type="PANTHER" id="PTHR42686">
    <property type="entry name" value="GH17980P-RELATED"/>
    <property type="match status" value="1"/>
</dbReference>
<keyword evidence="3" id="KW-1185">Reference proteome</keyword>
<dbReference type="GO" id="GO:0005829">
    <property type="term" value="C:cytosol"/>
    <property type="evidence" value="ECO:0007669"/>
    <property type="project" value="TreeGrafter"/>
</dbReference>
<dbReference type="InterPro" id="IPR044477">
    <property type="entry name" value="FDH-like"/>
</dbReference>
<proteinExistence type="predicted"/>
<dbReference type="InterPro" id="IPR036812">
    <property type="entry name" value="NAD(P)_OxRdtase_dom_sf"/>
</dbReference>
<comment type="caution">
    <text evidence="2">The sequence shown here is derived from an EMBL/GenBank/DDBJ whole genome shotgun (WGS) entry which is preliminary data.</text>
</comment>
<dbReference type="PANTHER" id="PTHR42686:SF1">
    <property type="entry name" value="GH17980P-RELATED"/>
    <property type="match status" value="1"/>
</dbReference>
<dbReference type="CDD" id="cd19162">
    <property type="entry name" value="AKR_FDH"/>
    <property type="match status" value="1"/>
</dbReference>
<accession>A0A5C5S592</accession>
<gene>
    <name evidence="2" type="ORF">FK530_05265</name>
</gene>
<dbReference type="EMBL" id="VIGX01000002">
    <property type="protein sequence ID" value="TWS29940.1"/>
    <property type="molecule type" value="Genomic_DNA"/>
</dbReference>
<dbReference type="AlphaFoldDB" id="A0A5C5S592"/>
<reference evidence="2 3" key="1">
    <citation type="submission" date="2019-06" db="EMBL/GenBank/DDBJ databases">
        <title>Tsukamurella conjunctivitidis sp. nov., Tsukamurella assacharolytica sp. nov. and Tsukamurella sputae sp. nov. isolated from patients with conjunctivitis, bacteraemia (lymphoma) and respiratory infection (sputum) in Hong Kong.</title>
        <authorList>
            <person name="Teng J.L.L."/>
            <person name="Lee H.H."/>
            <person name="Fong J.Y.H."/>
            <person name="Fok K.M.N."/>
            <person name="Lau S.K.P."/>
            <person name="Woo P.C.Y."/>
        </authorList>
    </citation>
    <scope>NUCLEOTIDE SEQUENCE [LARGE SCALE GENOMIC DNA]</scope>
    <source>
        <strain evidence="2 3">HKU72</strain>
    </source>
</reference>